<dbReference type="OrthoDB" id="9816265at2"/>
<evidence type="ECO:0000313" key="3">
    <source>
        <dbReference type="EMBL" id="CPR21925.1"/>
    </source>
</evidence>
<gene>
    <name evidence="3" type="ORF">YBN1229_v1_3358</name>
</gene>
<reference evidence="4" key="1">
    <citation type="submission" date="2015-02" db="EMBL/GenBank/DDBJ databases">
        <authorList>
            <person name="Chooi Y.-H."/>
        </authorList>
    </citation>
    <scope>NUCLEOTIDE SEQUENCE [LARGE SCALE GENOMIC DNA]</scope>
    <source>
        <strain evidence="4">strain Y</strain>
    </source>
</reference>
<accession>A0A0D6JJW2</accession>
<keyword evidence="4" id="KW-1185">Reference proteome</keyword>
<evidence type="ECO:0000259" key="2">
    <source>
        <dbReference type="PROSITE" id="PS50111"/>
    </source>
</evidence>
<dbReference type="EMBL" id="LN829119">
    <property type="protein sequence ID" value="CPR21925.1"/>
    <property type="molecule type" value="Genomic_DNA"/>
</dbReference>
<dbReference type="KEGG" id="fil:BN1229_v1_2559"/>
<dbReference type="InterPro" id="IPR004089">
    <property type="entry name" value="MCPsignal_dom"/>
</dbReference>
<dbReference type="Proteomes" id="UP000033187">
    <property type="component" value="Chromosome 1"/>
</dbReference>
<keyword evidence="1" id="KW-0807">Transducer</keyword>
<protein>
    <recommendedName>
        <fullName evidence="2">Methyl-accepting transducer domain-containing protein</fullName>
    </recommendedName>
</protein>
<proteinExistence type="predicted"/>
<name>A0A0D6JJW2_9HYPH</name>
<dbReference type="AlphaFoldDB" id="A0A0D6JJW2"/>
<dbReference type="GO" id="GO:0016020">
    <property type="term" value="C:membrane"/>
    <property type="evidence" value="ECO:0007669"/>
    <property type="project" value="InterPro"/>
</dbReference>
<organism evidence="3 4">
    <name type="scientific">Candidatus Filomicrobium marinum</name>
    <dbReference type="NCBI Taxonomy" id="1608628"/>
    <lineage>
        <taxon>Bacteria</taxon>
        <taxon>Pseudomonadati</taxon>
        <taxon>Pseudomonadota</taxon>
        <taxon>Alphaproteobacteria</taxon>
        <taxon>Hyphomicrobiales</taxon>
        <taxon>Hyphomicrobiaceae</taxon>
        <taxon>Filomicrobium</taxon>
    </lineage>
</organism>
<dbReference type="RefSeq" id="WP_152024995.1">
    <property type="nucleotide sequence ID" value="NZ_LN829118.1"/>
</dbReference>
<feature type="domain" description="Methyl-accepting transducer" evidence="2">
    <location>
        <begin position="264"/>
        <end position="445"/>
    </location>
</feature>
<dbReference type="KEGG" id="fiy:BN1229_v1_3358"/>
<dbReference type="SUPFAM" id="SSF58104">
    <property type="entry name" value="Methyl-accepting chemotaxis protein (MCP) signaling domain"/>
    <property type="match status" value="1"/>
</dbReference>
<evidence type="ECO:0000313" key="4">
    <source>
        <dbReference type="Proteomes" id="UP000033187"/>
    </source>
</evidence>
<evidence type="ECO:0000256" key="1">
    <source>
        <dbReference type="PROSITE-ProRule" id="PRU00284"/>
    </source>
</evidence>
<dbReference type="GO" id="GO:0007165">
    <property type="term" value="P:signal transduction"/>
    <property type="evidence" value="ECO:0007669"/>
    <property type="project" value="UniProtKB-KW"/>
</dbReference>
<sequence length="592" mass="63492">MSKSENLAVSASSFDPRAVSFAGKRKQLAEPRDTIEQTFTEMGGRLIGCTSQLRQIADAHENMPAELQSAEFESAIEMLEAIREQLAELVVAHSAEQDDIVQLTSTAGRVKKPLTDLREAVRAIRFIAVNARVVAAGIKGAHGTFDASTTDMAELGRSVEGAVSAFSRSFEGLGAGLAVARSANAAFAVRHEATLNHVSGKLSEHLSILTQHRSRAADKAGDHAASLSRLTARVGEAVAALQIGDITRQRVEHIEEALGMLDDYSNDTEKSASDPTLGSNTISVVLGIQAEQLDEAISDFDEQVAGLAQILGQLAEDTAAVLRENSEEAEQLFSKSGTALAALIDDLREICVLFDDFEKTHAGLQKITGEVAKSVGAMVAAMAEHVETIRDIELRIRMLSLNTVIQCSQLGDQGDALMVVAQNLRSLAEATVEAAESIMTELAEVDMLAQRLVERRSAAAADNASALGQGARDAIALFETAVGRMRACVETMSSAGPRTISLLDETIRSVSGRREFADTWRAVLREFQVIAPTNVQKTAASGFDQAFMGKLRARYTMDSERRLHDLLLGAAPDSQAVTAPLELETSLDDIFF</sequence>
<dbReference type="PROSITE" id="PS50111">
    <property type="entry name" value="CHEMOTAXIS_TRANSDUC_2"/>
    <property type="match status" value="1"/>
</dbReference>
<dbReference type="Gene3D" id="1.10.287.950">
    <property type="entry name" value="Methyl-accepting chemotaxis protein"/>
    <property type="match status" value="1"/>
</dbReference>